<evidence type="ECO:0000313" key="2">
    <source>
        <dbReference type="Proteomes" id="UP000641741"/>
    </source>
</evidence>
<evidence type="ECO:0000313" key="1">
    <source>
        <dbReference type="EMBL" id="MBC5694621.1"/>
    </source>
</evidence>
<organism evidence="1 2">
    <name type="scientific">Agathobaculum hominis</name>
    <dbReference type="NCBI Taxonomy" id="2763014"/>
    <lineage>
        <taxon>Bacteria</taxon>
        <taxon>Bacillati</taxon>
        <taxon>Bacillota</taxon>
        <taxon>Clostridia</taxon>
        <taxon>Eubacteriales</taxon>
        <taxon>Butyricicoccaceae</taxon>
        <taxon>Agathobaculum</taxon>
    </lineage>
</organism>
<protein>
    <recommendedName>
        <fullName evidence="3">DUF4433 domain-containing protein</fullName>
    </recommendedName>
</protein>
<sequence>MTNEEIKSILKEKEVKHLYHANTVATACTFLENGGLLSRGYVEDHDLFQTSQMSDEDDQQVDVFYDIFFDSVDVHKRGNDRNKYGPVTFVYSVDVIDTLSEGELQITKDNPIYWEADLAEEKRYFQKKTELLNYFDKNDFSQHITIRHQYQPLSFEYLEKIVIDNPKIDDTSYFEEAYAALEERMKENKIRVPLKIRTCSSGCHCKKTYGRYQKGYFYHQFGLQEKEEHDEGRA</sequence>
<comment type="caution">
    <text evidence="1">The sequence shown here is derived from an EMBL/GenBank/DDBJ whole genome shotgun (WGS) entry which is preliminary data.</text>
</comment>
<dbReference type="PROSITE" id="PS51257">
    <property type="entry name" value="PROKAR_LIPOPROTEIN"/>
    <property type="match status" value="1"/>
</dbReference>
<evidence type="ECO:0008006" key="3">
    <source>
        <dbReference type="Google" id="ProtNLM"/>
    </source>
</evidence>
<keyword evidence="2" id="KW-1185">Reference proteome</keyword>
<name>A0ABR7GK16_9FIRM</name>
<proteinExistence type="predicted"/>
<dbReference type="RefSeq" id="WP_186968908.1">
    <property type="nucleotide sequence ID" value="NZ_JACOPK010000001.1"/>
</dbReference>
<reference evidence="1 2" key="1">
    <citation type="submission" date="2020-08" db="EMBL/GenBank/DDBJ databases">
        <title>Genome public.</title>
        <authorList>
            <person name="Liu C."/>
            <person name="Sun Q."/>
        </authorList>
    </citation>
    <scope>NUCLEOTIDE SEQUENCE [LARGE SCALE GENOMIC DNA]</scope>
    <source>
        <strain evidence="1 2">M2</strain>
    </source>
</reference>
<dbReference type="EMBL" id="JACOPK010000001">
    <property type="protein sequence ID" value="MBC5694621.1"/>
    <property type="molecule type" value="Genomic_DNA"/>
</dbReference>
<gene>
    <name evidence="1" type="ORF">H8S02_01455</name>
</gene>
<accession>A0ABR7GK16</accession>
<dbReference type="Proteomes" id="UP000641741">
    <property type="component" value="Unassembled WGS sequence"/>
</dbReference>